<feature type="compositionally biased region" description="Polar residues" evidence="3">
    <location>
        <begin position="215"/>
        <end position="226"/>
    </location>
</feature>
<dbReference type="InterPro" id="IPR009057">
    <property type="entry name" value="Homeodomain-like_sf"/>
</dbReference>
<dbReference type="GO" id="GO:0005634">
    <property type="term" value="C:nucleus"/>
    <property type="evidence" value="ECO:0007669"/>
    <property type="project" value="UniProtKB-SubCell"/>
</dbReference>
<comment type="subcellular location">
    <subcellularLocation>
        <location evidence="1">Nucleus</location>
    </subcellularLocation>
</comment>
<evidence type="ECO:0000313" key="5">
    <source>
        <dbReference type="EMBL" id="OQV13691.1"/>
    </source>
</evidence>
<feature type="region of interest" description="Disordered" evidence="3">
    <location>
        <begin position="483"/>
        <end position="524"/>
    </location>
</feature>
<evidence type="ECO:0000256" key="1">
    <source>
        <dbReference type="ARBA" id="ARBA00004123"/>
    </source>
</evidence>
<keyword evidence="2" id="KW-0238">DNA-binding</keyword>
<dbReference type="Gene3D" id="3.30.200.20">
    <property type="entry name" value="Phosphorylase Kinase, domain 1"/>
    <property type="match status" value="1"/>
</dbReference>
<reference evidence="6" key="1">
    <citation type="submission" date="2017-01" db="EMBL/GenBank/DDBJ databases">
        <title>Comparative genomics of anhydrobiosis in the tardigrade Hypsibius dujardini.</title>
        <authorList>
            <person name="Yoshida Y."/>
            <person name="Koutsovoulos G."/>
            <person name="Laetsch D."/>
            <person name="Stevens L."/>
            <person name="Kumar S."/>
            <person name="Horikawa D."/>
            <person name="Ishino K."/>
            <person name="Komine S."/>
            <person name="Tomita M."/>
            <person name="Blaxter M."/>
            <person name="Arakawa K."/>
        </authorList>
    </citation>
    <scope>NUCLEOTIDE SEQUENCE [LARGE SCALE GENOMIC DNA]</scope>
    <source>
        <strain evidence="6">Z151</strain>
    </source>
</reference>
<dbReference type="GO" id="GO:0003677">
    <property type="term" value="F:DNA binding"/>
    <property type="evidence" value="ECO:0007669"/>
    <property type="project" value="UniProtKB-KW"/>
</dbReference>
<accession>A0A1W0WEQ7</accession>
<dbReference type="AlphaFoldDB" id="A0A1W0WEQ7"/>
<dbReference type="Gene3D" id="1.10.10.60">
    <property type="entry name" value="Homeodomain-like"/>
    <property type="match status" value="1"/>
</dbReference>
<feature type="compositionally biased region" description="Polar residues" evidence="3">
    <location>
        <begin position="501"/>
        <end position="510"/>
    </location>
</feature>
<feature type="region of interest" description="Disordered" evidence="3">
    <location>
        <begin position="65"/>
        <end position="84"/>
    </location>
</feature>
<protein>
    <recommendedName>
        <fullName evidence="4">HTH CENPB-type domain-containing protein</fullName>
    </recommendedName>
</protein>
<evidence type="ECO:0000313" key="6">
    <source>
        <dbReference type="Proteomes" id="UP000192578"/>
    </source>
</evidence>
<feature type="region of interest" description="Disordered" evidence="3">
    <location>
        <begin position="543"/>
        <end position="589"/>
    </location>
</feature>
<feature type="compositionally biased region" description="Polar residues" evidence="3">
    <location>
        <begin position="483"/>
        <end position="492"/>
    </location>
</feature>
<evidence type="ECO:0000256" key="3">
    <source>
        <dbReference type="SAM" id="MobiDB-lite"/>
    </source>
</evidence>
<feature type="region of interest" description="Disordered" evidence="3">
    <location>
        <begin position="198"/>
        <end position="226"/>
    </location>
</feature>
<organism evidence="5 6">
    <name type="scientific">Hypsibius exemplaris</name>
    <name type="common">Freshwater tardigrade</name>
    <dbReference type="NCBI Taxonomy" id="2072580"/>
    <lineage>
        <taxon>Eukaryota</taxon>
        <taxon>Metazoa</taxon>
        <taxon>Ecdysozoa</taxon>
        <taxon>Tardigrada</taxon>
        <taxon>Eutardigrada</taxon>
        <taxon>Parachela</taxon>
        <taxon>Hypsibioidea</taxon>
        <taxon>Hypsibiidae</taxon>
        <taxon>Hypsibius</taxon>
    </lineage>
</organism>
<evidence type="ECO:0000259" key="4">
    <source>
        <dbReference type="PROSITE" id="PS51253"/>
    </source>
</evidence>
<dbReference type="Pfam" id="PF03221">
    <property type="entry name" value="HTH_Tnp_Tc5"/>
    <property type="match status" value="1"/>
</dbReference>
<proteinExistence type="predicted"/>
<gene>
    <name evidence="5" type="ORF">BV898_12085</name>
</gene>
<comment type="caution">
    <text evidence="5">The sequence shown here is derived from an EMBL/GenBank/DDBJ whole genome shotgun (WGS) entry which is preliminary data.</text>
</comment>
<dbReference type="InterPro" id="IPR006600">
    <property type="entry name" value="HTH_CenpB_DNA-bd_dom"/>
</dbReference>
<dbReference type="EMBL" id="MTYJ01000118">
    <property type="protein sequence ID" value="OQV13691.1"/>
    <property type="molecule type" value="Genomic_DNA"/>
</dbReference>
<dbReference type="Proteomes" id="UP000192578">
    <property type="component" value="Unassembled WGS sequence"/>
</dbReference>
<evidence type="ECO:0000256" key="2">
    <source>
        <dbReference type="ARBA" id="ARBA00023125"/>
    </source>
</evidence>
<sequence length="779" mass="86117">MMDAPLRKKAKVLKKEPKVLTNEERSRMIKDLTADVPMTLANAAKKYGVSTATVRRIRISIPPDSDNLDETFEPRRKRPRKRKYPELDAPLNAWAASLRKQEIVLKREDVKDHAVKLAKKLAKDKKFLKFKASDHWLNLILKHCPAVKERLHPDSASLRNAASLPQSVTPRPAKPSQHATKKGCKSLIMAAVEERTISQSGKPAGPIPQHGGMRNTLTSEKPSPRITPTEQKMYQFFRNLQSGAKDYLNDVEWSVEKILDHLKNLLLSDVVPDDARPSGSVTRKAAIQTQTTTGDLGAVKKGDILSSGESDYEVVRVLHSGSTGQWVTCFKRETVDEMVQMKIFCEHALGAFQGRCEIELKRHDVYESPGEEHSFRQIFGCFRHKSRVCLFFDSRGASLFREWINKRDFFTSPPFADVIMDEIRCYMVGALLELVGLCIMPDSFWRHRFPSNVFVFVLKANYTMVQMVVPSAQDGCVEDITDSRCSAESSPPVQCPDQPSDEPTNSSAMSPTIAMKAPSSDPSFPRLVTIQGAGMKTAFAMQDPGSRTAATTQITGKRTAASPDSTSRKKRLQSFPEPLVRPQSTAAGNYSEQPMVLDINEPWRNHSLPQIQGLSNVQSSKLPYLISGPWYQEPSATTADPRVAAPCLQDAAFAGNTGSFLEHSHLPQAPAAGGPRDFSAPAEGIGDLLFCAPSLDSSHRDGFQNSLMAQDSAYGLSQGSTAPISENLIDPGDFNLESWININLNVNDFQNSCMVQDPNYGNTQESSAPIAIPGDPEFL</sequence>
<keyword evidence="6" id="KW-1185">Reference proteome</keyword>
<dbReference type="PROSITE" id="PS51253">
    <property type="entry name" value="HTH_CENPB"/>
    <property type="match status" value="1"/>
</dbReference>
<dbReference type="SUPFAM" id="SSF46689">
    <property type="entry name" value="Homeodomain-like"/>
    <property type="match status" value="1"/>
</dbReference>
<feature type="domain" description="HTH CENPB-type" evidence="4">
    <location>
        <begin position="75"/>
        <end position="150"/>
    </location>
</feature>
<name>A0A1W0WEQ7_HYPEX</name>
<feature type="region of interest" description="Disordered" evidence="3">
    <location>
        <begin position="162"/>
        <end position="182"/>
    </location>
</feature>